<evidence type="ECO:0000256" key="2">
    <source>
        <dbReference type="SAM" id="Phobius"/>
    </source>
</evidence>
<dbReference type="RefSeq" id="XP_045960761.1">
    <property type="nucleotide sequence ID" value="XM_046099429.1"/>
</dbReference>
<keyword evidence="2" id="KW-1133">Transmembrane helix</keyword>
<keyword evidence="4" id="KW-1185">Reference proteome</keyword>
<accession>A0A9P8UR11</accession>
<dbReference type="Proteomes" id="UP000758603">
    <property type="component" value="Unassembled WGS sequence"/>
</dbReference>
<dbReference type="AlphaFoldDB" id="A0A9P8UR11"/>
<keyword evidence="2" id="KW-0472">Membrane</keyword>
<gene>
    <name evidence="3" type="ORF">BKA67DRAFT_531792</name>
</gene>
<evidence type="ECO:0000256" key="1">
    <source>
        <dbReference type="SAM" id="MobiDB-lite"/>
    </source>
</evidence>
<keyword evidence="2" id="KW-0812">Transmembrane</keyword>
<feature type="transmembrane region" description="Helical" evidence="2">
    <location>
        <begin position="130"/>
        <end position="155"/>
    </location>
</feature>
<name>A0A9P8UR11_9PEZI</name>
<reference evidence="3" key="1">
    <citation type="journal article" date="2021" name="Nat. Commun.">
        <title>Genetic determinants of endophytism in the Arabidopsis root mycobiome.</title>
        <authorList>
            <person name="Mesny F."/>
            <person name="Miyauchi S."/>
            <person name="Thiergart T."/>
            <person name="Pickel B."/>
            <person name="Atanasova L."/>
            <person name="Karlsson M."/>
            <person name="Huettel B."/>
            <person name="Barry K.W."/>
            <person name="Haridas S."/>
            <person name="Chen C."/>
            <person name="Bauer D."/>
            <person name="Andreopoulos W."/>
            <person name="Pangilinan J."/>
            <person name="LaButti K."/>
            <person name="Riley R."/>
            <person name="Lipzen A."/>
            <person name="Clum A."/>
            <person name="Drula E."/>
            <person name="Henrissat B."/>
            <person name="Kohler A."/>
            <person name="Grigoriev I.V."/>
            <person name="Martin F.M."/>
            <person name="Hacquard S."/>
        </authorList>
    </citation>
    <scope>NUCLEOTIDE SEQUENCE</scope>
    <source>
        <strain evidence="3">MPI-SDFR-AT-0073</strain>
    </source>
</reference>
<dbReference type="EMBL" id="JAGPXC010000002">
    <property type="protein sequence ID" value="KAH6656527.1"/>
    <property type="molecule type" value="Genomic_DNA"/>
</dbReference>
<protein>
    <submittedName>
        <fullName evidence="3">Uncharacterized protein</fullName>
    </submittedName>
</protein>
<feature type="region of interest" description="Disordered" evidence="1">
    <location>
        <begin position="1"/>
        <end position="22"/>
    </location>
</feature>
<sequence>MAKALRRSNRTDTTRANNAHNPFAITDEERRLLHFPSTEVGAINLTTVTNLMAELLNCATESASVLTDAEVELLMMICLESTNPEHYLRSSHLLAVYEGCCALFLQASAVPLTKTIPTAPTTSLLATIKMYSSIVLIMTLALAGITIATPTWVSGRAPLGQMVKRNEWCNGTYDSAPYWGICTNNCQFKPAISGCVLQDWDCINECYCHCSIKFCHGGKPANNGTGGIWK</sequence>
<comment type="caution">
    <text evidence="3">The sequence shown here is derived from an EMBL/GenBank/DDBJ whole genome shotgun (WGS) entry which is preliminary data.</text>
</comment>
<evidence type="ECO:0000313" key="4">
    <source>
        <dbReference type="Proteomes" id="UP000758603"/>
    </source>
</evidence>
<proteinExistence type="predicted"/>
<dbReference type="GeneID" id="70128321"/>
<organism evidence="3 4">
    <name type="scientific">Truncatella angustata</name>
    <dbReference type="NCBI Taxonomy" id="152316"/>
    <lineage>
        <taxon>Eukaryota</taxon>
        <taxon>Fungi</taxon>
        <taxon>Dikarya</taxon>
        <taxon>Ascomycota</taxon>
        <taxon>Pezizomycotina</taxon>
        <taxon>Sordariomycetes</taxon>
        <taxon>Xylariomycetidae</taxon>
        <taxon>Amphisphaeriales</taxon>
        <taxon>Sporocadaceae</taxon>
        <taxon>Truncatella</taxon>
    </lineage>
</organism>
<evidence type="ECO:0000313" key="3">
    <source>
        <dbReference type="EMBL" id="KAH6656527.1"/>
    </source>
</evidence>